<proteinExistence type="predicted"/>
<reference evidence="2 3" key="1">
    <citation type="journal article" date="2013" name="PLoS ONE">
        <title>Predicting the Proteins of Angomonas deanei, Strigomonas culicis and Their Respective Endosymbionts Reveals New Aspects of the Trypanosomatidae Family.</title>
        <authorList>
            <person name="Motta M.C."/>
            <person name="Martins A.C."/>
            <person name="de Souza S.S."/>
            <person name="Catta-Preta C.M."/>
            <person name="Silva R."/>
            <person name="Klein C.C."/>
            <person name="de Almeida L.G."/>
            <person name="de Lima Cunha O."/>
            <person name="Ciapina L.P."/>
            <person name="Brocchi M."/>
            <person name="Colabardini A.C."/>
            <person name="de Araujo Lima B."/>
            <person name="Machado C.R."/>
            <person name="de Almeida Soares C.M."/>
            <person name="Probst C.M."/>
            <person name="de Menezes C.B."/>
            <person name="Thompson C.E."/>
            <person name="Bartholomeu D.C."/>
            <person name="Gradia D.F."/>
            <person name="Pavoni D.P."/>
            <person name="Grisard E.C."/>
            <person name="Fantinatti-Garboggini F."/>
            <person name="Marchini F.K."/>
            <person name="Rodrigues-Luiz G.F."/>
            <person name="Wagner G."/>
            <person name="Goldman G.H."/>
            <person name="Fietto J.L."/>
            <person name="Elias M.C."/>
            <person name="Goldman M.H."/>
            <person name="Sagot M.F."/>
            <person name="Pereira M."/>
            <person name="Stoco P.H."/>
            <person name="de Mendonca-Neto R.P."/>
            <person name="Teixeira S.M."/>
            <person name="Maciel T.E."/>
            <person name="de Oliveira Mendes T.A."/>
            <person name="Urmenyi T.P."/>
            <person name="de Souza W."/>
            <person name="Schenkman S."/>
            <person name="de Vasconcelos A.T."/>
        </authorList>
    </citation>
    <scope>NUCLEOTIDE SEQUENCE [LARGE SCALE GENOMIC DNA]</scope>
</reference>
<evidence type="ECO:0000313" key="3">
    <source>
        <dbReference type="Proteomes" id="UP000015354"/>
    </source>
</evidence>
<dbReference type="Proteomes" id="UP000015354">
    <property type="component" value="Unassembled WGS sequence"/>
</dbReference>
<evidence type="ECO:0000256" key="1">
    <source>
        <dbReference type="SAM" id="SignalP"/>
    </source>
</evidence>
<evidence type="ECO:0000313" key="2">
    <source>
        <dbReference type="EMBL" id="EPY16975.1"/>
    </source>
</evidence>
<keyword evidence="1" id="KW-0732">Signal</keyword>
<gene>
    <name evidence="2" type="ORF">STCU_10875</name>
</gene>
<comment type="caution">
    <text evidence="2">The sequence shown here is derived from an EMBL/GenBank/DDBJ whole genome shotgun (WGS) entry which is preliminary data.</text>
</comment>
<organism evidence="2 3">
    <name type="scientific">Strigomonas culicis</name>
    <dbReference type="NCBI Taxonomy" id="28005"/>
    <lineage>
        <taxon>Eukaryota</taxon>
        <taxon>Discoba</taxon>
        <taxon>Euglenozoa</taxon>
        <taxon>Kinetoplastea</taxon>
        <taxon>Metakinetoplastina</taxon>
        <taxon>Trypanosomatida</taxon>
        <taxon>Trypanosomatidae</taxon>
        <taxon>Strigomonadinae</taxon>
        <taxon>Strigomonas</taxon>
    </lineage>
</organism>
<protein>
    <submittedName>
        <fullName evidence="2">Uncharacterized protein</fullName>
    </submittedName>
</protein>
<feature type="chain" id="PRO_5004558424" evidence="1">
    <location>
        <begin position="18"/>
        <end position="169"/>
    </location>
</feature>
<accession>S9V2D7</accession>
<name>S9V2D7_9TRYP</name>
<feature type="signal peptide" evidence="1">
    <location>
        <begin position="1"/>
        <end position="17"/>
    </location>
</feature>
<dbReference type="AlphaFoldDB" id="S9V2D7"/>
<keyword evidence="3" id="KW-1185">Reference proteome</keyword>
<sequence>MASAHLFAFCSTAVCVAEDTAVSFFAPKSLSKFRVERFNGRKICGIHIQHVSAKEALLHVIDAQANWYTIALDSIRIVSSCTIELHSETLREAHFHESEGQLQAVLLTSEGVCQATPARLQPHRVGPVPVWPRVGQGGGGCREADGARGGGRAGPAMAAVLHQQHRCHG</sequence>
<dbReference type="EMBL" id="ATMH01010755">
    <property type="protein sequence ID" value="EPY16975.1"/>
    <property type="molecule type" value="Genomic_DNA"/>
</dbReference>